<dbReference type="Pfam" id="PF19038">
    <property type="entry name" value="Fuz_longin_3"/>
    <property type="match status" value="1"/>
</dbReference>
<feature type="domain" description="FUZ/MON1/HPS1 first Longin" evidence="5">
    <location>
        <begin position="4"/>
        <end position="125"/>
    </location>
</feature>
<proteinExistence type="inferred from homology"/>
<evidence type="ECO:0000313" key="11">
    <source>
        <dbReference type="EMBL" id="JAS20710.1"/>
    </source>
</evidence>
<dbReference type="EMBL" id="GEDC01031609">
    <property type="protein sequence ID" value="JAS05689.1"/>
    <property type="molecule type" value="Transcribed_RNA"/>
</dbReference>
<evidence type="ECO:0000259" key="5">
    <source>
        <dbReference type="Pfam" id="PF19036"/>
    </source>
</evidence>
<dbReference type="InterPro" id="IPR026069">
    <property type="entry name" value="Fuzzy"/>
</dbReference>
<dbReference type="InterPro" id="IPR043970">
    <property type="entry name" value="FUZ/MON1/HPS1_longin_3"/>
</dbReference>
<name>A0A1B6D4W3_9HEMI</name>
<keyword evidence="4" id="KW-0206">Cytoskeleton</keyword>
<evidence type="ECO:0000256" key="1">
    <source>
        <dbReference type="ARBA" id="ARBA00004245"/>
    </source>
</evidence>
<dbReference type="GO" id="GO:1905515">
    <property type="term" value="P:non-motile cilium assembly"/>
    <property type="evidence" value="ECO:0007669"/>
    <property type="project" value="TreeGrafter"/>
</dbReference>
<evidence type="ECO:0000256" key="2">
    <source>
        <dbReference type="ARBA" id="ARBA00008550"/>
    </source>
</evidence>
<evidence type="ECO:0000256" key="3">
    <source>
        <dbReference type="ARBA" id="ARBA00022490"/>
    </source>
</evidence>
<dbReference type="InterPro" id="IPR043971">
    <property type="entry name" value="FUZ/MON1/HPS1_longin_2"/>
</dbReference>
<evidence type="ECO:0000256" key="4">
    <source>
        <dbReference type="ARBA" id="ARBA00023212"/>
    </source>
</evidence>
<reference evidence="11" key="1">
    <citation type="submission" date="2015-12" db="EMBL/GenBank/DDBJ databases">
        <title>De novo transcriptome assembly of four potential Pierce s Disease insect vectors from Arizona vineyards.</title>
        <authorList>
            <person name="Tassone E.E."/>
        </authorList>
    </citation>
    <scope>NUCLEOTIDE SEQUENCE</scope>
</reference>
<evidence type="ECO:0000313" key="8">
    <source>
        <dbReference type="EMBL" id="JAS05689.1"/>
    </source>
</evidence>
<evidence type="ECO:0000259" key="6">
    <source>
        <dbReference type="Pfam" id="PF19037"/>
    </source>
</evidence>
<organism evidence="11">
    <name type="scientific">Clastoptera arizonana</name>
    <name type="common">Arizona spittle bug</name>
    <dbReference type="NCBI Taxonomy" id="38151"/>
    <lineage>
        <taxon>Eukaryota</taxon>
        <taxon>Metazoa</taxon>
        <taxon>Ecdysozoa</taxon>
        <taxon>Arthropoda</taxon>
        <taxon>Hexapoda</taxon>
        <taxon>Insecta</taxon>
        <taxon>Pterygota</taxon>
        <taxon>Neoptera</taxon>
        <taxon>Paraneoptera</taxon>
        <taxon>Hemiptera</taxon>
        <taxon>Auchenorrhyncha</taxon>
        <taxon>Cercopoidea</taxon>
        <taxon>Clastopteridae</taxon>
        <taxon>Clastoptera</taxon>
    </lineage>
</organism>
<dbReference type="PANTHER" id="PTHR13559">
    <property type="entry name" value="INTRACELLULAR TRAFFIC PROTEIN-RELATED"/>
    <property type="match status" value="1"/>
</dbReference>
<dbReference type="Pfam" id="PF19037">
    <property type="entry name" value="Fuz_longin_2"/>
    <property type="match status" value="1"/>
</dbReference>
<accession>A0A1B6D4W3</accession>
<sequence>MGVHVMALTSSGGLPLFSRHKGNTEPLSFSMVASLNGVNMFCNNHNITLHSTLTQDSTVVWKDYENSLTLVAVASTTNEALIRELLDIIFNAMVLTVGIDELKSIRNVERLKRELRSCFPLIDKLLDCLDLGDRTAALFQLLPLVEVILCEENLIFQTCLDNFSESLDSLFACVVLEGCVAVATPGWWELDSTERKLLALINAITTNTSANDIPVFLPCKSPSVPFRLISICLTTGVWVLALCGPTPDLCTIEQAAVKLWKPSIESLKIALQVYPRNIPSFLQIHQCILGFVLISCEMKKFIISYSNSVHKKDSRSPADILRTFYCQCASNLMKQDLKHQAVETYWCSEYHKLHALRSGKNLLCALYTSAVPTHSMRTITKGTLNTLVSDKILCW</sequence>
<dbReference type="PANTHER" id="PTHR13559:SF1">
    <property type="entry name" value="PROTEIN FUZZY HOMOLOG"/>
    <property type="match status" value="1"/>
</dbReference>
<dbReference type="GO" id="GO:0005856">
    <property type="term" value="C:cytoskeleton"/>
    <property type="evidence" value="ECO:0007669"/>
    <property type="project" value="UniProtKB-SubCell"/>
</dbReference>
<dbReference type="EMBL" id="GEDC01018807">
    <property type="protein sequence ID" value="JAS18491.1"/>
    <property type="molecule type" value="Transcribed_RNA"/>
</dbReference>
<evidence type="ECO:0008006" key="12">
    <source>
        <dbReference type="Google" id="ProtNLM"/>
    </source>
</evidence>
<evidence type="ECO:0000259" key="7">
    <source>
        <dbReference type="Pfam" id="PF19038"/>
    </source>
</evidence>
<dbReference type="Pfam" id="PF19036">
    <property type="entry name" value="Fuz_longin_1"/>
    <property type="match status" value="1"/>
</dbReference>
<evidence type="ECO:0000313" key="9">
    <source>
        <dbReference type="EMBL" id="JAS17929.1"/>
    </source>
</evidence>
<dbReference type="GO" id="GO:0016192">
    <property type="term" value="P:vesicle-mediated transport"/>
    <property type="evidence" value="ECO:0007669"/>
    <property type="project" value="InterPro"/>
</dbReference>
<protein>
    <recommendedName>
        <fullName evidence="12">FUZ/MON1/HPS1 first Longin domain-containing protein</fullName>
    </recommendedName>
</protein>
<dbReference type="EMBL" id="GEDC01019369">
    <property type="protein sequence ID" value="JAS17929.1"/>
    <property type="molecule type" value="Transcribed_RNA"/>
</dbReference>
<evidence type="ECO:0000313" key="10">
    <source>
        <dbReference type="EMBL" id="JAS18491.1"/>
    </source>
</evidence>
<gene>
    <name evidence="10" type="ORF">g.33285</name>
    <name evidence="11" type="ORF">g.33286</name>
    <name evidence="9" type="ORF">g.33287</name>
    <name evidence="8" type="ORF">g.33288</name>
</gene>
<comment type="subcellular location">
    <subcellularLocation>
        <location evidence="1">Cytoplasm</location>
        <location evidence="1">Cytoskeleton</location>
    </subcellularLocation>
</comment>
<feature type="domain" description="FUZ/MON1/HPS1 second Longin" evidence="6">
    <location>
        <begin position="168"/>
        <end position="260"/>
    </location>
</feature>
<comment type="similarity">
    <text evidence="2">Belongs to the fuzzy family.</text>
</comment>
<dbReference type="EMBL" id="GEDC01016588">
    <property type="protein sequence ID" value="JAS20710.1"/>
    <property type="molecule type" value="Transcribed_RNA"/>
</dbReference>
<dbReference type="AlphaFoldDB" id="A0A1B6D4W3"/>
<keyword evidence="3" id="KW-0963">Cytoplasm</keyword>
<feature type="domain" description="FUZ/MON1/HPS1 third Longin" evidence="7">
    <location>
        <begin position="288"/>
        <end position="390"/>
    </location>
</feature>
<dbReference type="InterPro" id="IPR043972">
    <property type="entry name" value="FUZ/MON1/HPS1_longin_1"/>
</dbReference>